<name>A0AAV1EXJ1_XYRNO</name>
<feature type="region of interest" description="Disordered" evidence="2">
    <location>
        <begin position="82"/>
        <end position="381"/>
    </location>
</feature>
<feature type="compositionally biased region" description="Acidic residues" evidence="2">
    <location>
        <begin position="283"/>
        <end position="292"/>
    </location>
</feature>
<evidence type="ECO:0000313" key="3">
    <source>
        <dbReference type="EMBL" id="CAJ1053556.1"/>
    </source>
</evidence>
<protein>
    <submittedName>
        <fullName evidence="3">LOW QUALITY PROTEIN: paralemmin-3</fullName>
    </submittedName>
</protein>
<evidence type="ECO:0000313" key="4">
    <source>
        <dbReference type="Proteomes" id="UP001178508"/>
    </source>
</evidence>
<organism evidence="3 4">
    <name type="scientific">Xyrichtys novacula</name>
    <name type="common">Pearly razorfish</name>
    <name type="synonym">Hemipteronotus novacula</name>
    <dbReference type="NCBI Taxonomy" id="13765"/>
    <lineage>
        <taxon>Eukaryota</taxon>
        <taxon>Metazoa</taxon>
        <taxon>Chordata</taxon>
        <taxon>Craniata</taxon>
        <taxon>Vertebrata</taxon>
        <taxon>Euteleostomi</taxon>
        <taxon>Actinopterygii</taxon>
        <taxon>Neopterygii</taxon>
        <taxon>Teleostei</taxon>
        <taxon>Neoteleostei</taxon>
        <taxon>Acanthomorphata</taxon>
        <taxon>Eupercaria</taxon>
        <taxon>Labriformes</taxon>
        <taxon>Labridae</taxon>
        <taxon>Xyrichtys</taxon>
    </lineage>
</organism>
<evidence type="ECO:0000256" key="1">
    <source>
        <dbReference type="SAM" id="Coils"/>
    </source>
</evidence>
<dbReference type="PANTHER" id="PTHR47528">
    <property type="entry name" value="PARALEMMIN-3"/>
    <property type="match status" value="1"/>
</dbReference>
<reference evidence="3" key="1">
    <citation type="submission" date="2023-08" db="EMBL/GenBank/DDBJ databases">
        <authorList>
            <person name="Alioto T."/>
            <person name="Alioto T."/>
            <person name="Gomez Garrido J."/>
        </authorList>
    </citation>
    <scope>NUCLEOTIDE SEQUENCE</scope>
</reference>
<dbReference type="GO" id="GO:0016020">
    <property type="term" value="C:membrane"/>
    <property type="evidence" value="ECO:0007669"/>
    <property type="project" value="InterPro"/>
</dbReference>
<keyword evidence="4" id="KW-1185">Reference proteome</keyword>
<feature type="compositionally biased region" description="Acidic residues" evidence="2">
    <location>
        <begin position="411"/>
        <end position="425"/>
    </location>
</feature>
<dbReference type="AlphaFoldDB" id="A0AAV1EXJ1"/>
<dbReference type="InterPro" id="IPR024149">
    <property type="entry name" value="Paralemmin-3"/>
</dbReference>
<feature type="coiled-coil region" evidence="1">
    <location>
        <begin position="39"/>
        <end position="79"/>
    </location>
</feature>
<dbReference type="Proteomes" id="UP001178508">
    <property type="component" value="Chromosome 3"/>
</dbReference>
<feature type="region of interest" description="Disordered" evidence="2">
    <location>
        <begin position="396"/>
        <end position="514"/>
    </location>
</feature>
<dbReference type="PANTHER" id="PTHR47528:SF1">
    <property type="entry name" value="PARALEMMIN-3"/>
    <property type="match status" value="1"/>
</dbReference>
<feature type="compositionally biased region" description="Low complexity" evidence="2">
    <location>
        <begin position="365"/>
        <end position="375"/>
    </location>
</feature>
<dbReference type="GO" id="GO:0008360">
    <property type="term" value="P:regulation of cell shape"/>
    <property type="evidence" value="ECO:0007669"/>
    <property type="project" value="InterPro"/>
</dbReference>
<feature type="compositionally biased region" description="Acidic residues" evidence="2">
    <location>
        <begin position="247"/>
        <end position="256"/>
    </location>
</feature>
<accession>A0AAV1EXJ1</accession>
<feature type="compositionally biased region" description="Basic and acidic residues" evidence="2">
    <location>
        <begin position="113"/>
        <end position="150"/>
    </location>
</feature>
<gene>
    <name evidence="3" type="ORF">XNOV1_A027389</name>
</gene>
<feature type="compositionally biased region" description="Polar residues" evidence="2">
    <location>
        <begin position="327"/>
        <end position="336"/>
    </location>
</feature>
<dbReference type="EMBL" id="OY660866">
    <property type="protein sequence ID" value="CAJ1053556.1"/>
    <property type="molecule type" value="Genomic_DNA"/>
</dbReference>
<sequence>MEKLLFLHIPLGFRFPFFRPLGSETSSGQVLTGAKMDETEKYKQRLEAIAEKRRLQEEQDKARREMEDEKLRLQQLKRKSLRDQWLMEGAPLSPSSPDTQSPRSPLWGSQAQKMEEHVDKLESECQRLAEEEEKLKEQMEDGQTEAERVAEAGAEIAQDAVLQNGENKTSGIDAAEDEGKIDESPDPDEAAAVLTNGQGESEEPTNHSPSAESNQHTSNGPVVASEDEISQRLEPELSPGEVPNVSFEEEEEEEEGTLVMRAERVIITDEGDDVPQDLTPQEDQQETVDSEETPLKLKTEAGEEGGEAVDEVGEVGVKEEEGEAPETSTQPEQSEATAEAQPHAEEEATDGDVSTNQTDSKAEGQESQSEEQLQSHVDALEGATVAPVPVYSEVQLTAPTTNIEAGGGAEESTEPAEAALEDQDPAPEPGEFQEVPLADPKEENPRTEAGLGEQEPLLSQAKAPDTQVEPAAAAAAATAASTTSSSETPISVRAGQGEETQAPKRKTCQCCSVM</sequence>
<keyword evidence="1" id="KW-0175">Coiled coil</keyword>
<feature type="compositionally biased region" description="Polar residues" evidence="2">
    <location>
        <begin position="206"/>
        <end position="220"/>
    </location>
</feature>
<feature type="compositionally biased region" description="Polar residues" evidence="2">
    <location>
        <begin position="93"/>
        <end position="112"/>
    </location>
</feature>
<feature type="compositionally biased region" description="Acidic residues" evidence="2">
    <location>
        <begin position="302"/>
        <end position="313"/>
    </location>
</feature>
<proteinExistence type="predicted"/>
<evidence type="ECO:0000256" key="2">
    <source>
        <dbReference type="SAM" id="MobiDB-lite"/>
    </source>
</evidence>
<feature type="compositionally biased region" description="Low complexity" evidence="2">
    <location>
        <begin position="471"/>
        <end position="486"/>
    </location>
</feature>